<organism evidence="10 11">
    <name type="scientific">Ferrimicrobium acidiphilum DSM 19497</name>
    <dbReference type="NCBI Taxonomy" id="1121877"/>
    <lineage>
        <taxon>Bacteria</taxon>
        <taxon>Bacillati</taxon>
        <taxon>Actinomycetota</taxon>
        <taxon>Acidimicrobiia</taxon>
        <taxon>Acidimicrobiales</taxon>
        <taxon>Acidimicrobiaceae</taxon>
        <taxon>Ferrimicrobium</taxon>
    </lineage>
</organism>
<evidence type="ECO:0000256" key="7">
    <source>
        <dbReference type="ARBA" id="ARBA00023160"/>
    </source>
</evidence>
<dbReference type="STRING" id="1121877.FEAC_04900"/>
<keyword evidence="1 8" id="KW-0444">Lipid biosynthesis</keyword>
<dbReference type="Proteomes" id="UP000032336">
    <property type="component" value="Unassembled WGS sequence"/>
</dbReference>
<keyword evidence="4 8" id="KW-0276">Fatty acid metabolism</keyword>
<comment type="subcellular location">
    <subcellularLocation>
        <location evidence="8">Cytoplasm</location>
    </subcellularLocation>
</comment>
<evidence type="ECO:0000256" key="4">
    <source>
        <dbReference type="ARBA" id="ARBA00022832"/>
    </source>
</evidence>
<keyword evidence="11" id="KW-1185">Reference proteome</keyword>
<dbReference type="InterPro" id="IPR008278">
    <property type="entry name" value="4-PPantetheinyl_Trfase_dom"/>
</dbReference>
<dbReference type="NCBIfam" id="TIGR00556">
    <property type="entry name" value="pantethn_trn"/>
    <property type="match status" value="1"/>
</dbReference>
<dbReference type="RefSeq" id="WP_035389039.1">
    <property type="nucleotide sequence ID" value="NZ_JQKF01000009.1"/>
</dbReference>
<dbReference type="SUPFAM" id="SSF56214">
    <property type="entry name" value="4'-phosphopantetheinyl transferase"/>
    <property type="match status" value="1"/>
</dbReference>
<evidence type="ECO:0000313" key="11">
    <source>
        <dbReference type="Proteomes" id="UP000032336"/>
    </source>
</evidence>
<evidence type="ECO:0000256" key="5">
    <source>
        <dbReference type="ARBA" id="ARBA00022842"/>
    </source>
</evidence>
<keyword evidence="5 8" id="KW-0460">Magnesium</keyword>
<evidence type="ECO:0000256" key="6">
    <source>
        <dbReference type="ARBA" id="ARBA00023098"/>
    </source>
</evidence>
<name>A0A0D8FYR7_9ACTN</name>
<keyword evidence="2 8" id="KW-0808">Transferase</keyword>
<dbReference type="eggNOG" id="COG0736">
    <property type="taxonomic scope" value="Bacteria"/>
</dbReference>
<evidence type="ECO:0000256" key="3">
    <source>
        <dbReference type="ARBA" id="ARBA00022723"/>
    </source>
</evidence>
<dbReference type="InterPro" id="IPR004568">
    <property type="entry name" value="Ppantetheine-prot_Trfase_dom"/>
</dbReference>
<keyword evidence="3 8" id="KW-0479">Metal-binding</keyword>
<dbReference type="InterPro" id="IPR002582">
    <property type="entry name" value="ACPS"/>
</dbReference>
<dbReference type="GeneID" id="78371812"/>
<comment type="caution">
    <text evidence="10">The sequence shown here is derived from an EMBL/GenBank/DDBJ whole genome shotgun (WGS) entry which is preliminary data.</text>
</comment>
<dbReference type="OrthoDB" id="517356at2"/>
<dbReference type="GO" id="GO:0008897">
    <property type="term" value="F:holo-[acyl-carrier-protein] synthase activity"/>
    <property type="evidence" value="ECO:0007669"/>
    <property type="project" value="UniProtKB-UniRule"/>
</dbReference>
<dbReference type="GO" id="GO:0005737">
    <property type="term" value="C:cytoplasm"/>
    <property type="evidence" value="ECO:0007669"/>
    <property type="project" value="UniProtKB-SubCell"/>
</dbReference>
<gene>
    <name evidence="8 10" type="primary">acpS</name>
    <name evidence="10" type="ORF">FEAC_04900</name>
</gene>
<feature type="binding site" evidence="8">
    <location>
        <position position="8"/>
    </location>
    <ligand>
        <name>Mg(2+)</name>
        <dbReference type="ChEBI" id="CHEBI:18420"/>
    </ligand>
</feature>
<comment type="catalytic activity">
    <reaction evidence="8">
        <text>apo-[ACP] + CoA = holo-[ACP] + adenosine 3',5'-bisphosphate + H(+)</text>
        <dbReference type="Rhea" id="RHEA:12068"/>
        <dbReference type="Rhea" id="RHEA-COMP:9685"/>
        <dbReference type="Rhea" id="RHEA-COMP:9690"/>
        <dbReference type="ChEBI" id="CHEBI:15378"/>
        <dbReference type="ChEBI" id="CHEBI:29999"/>
        <dbReference type="ChEBI" id="CHEBI:57287"/>
        <dbReference type="ChEBI" id="CHEBI:58343"/>
        <dbReference type="ChEBI" id="CHEBI:64479"/>
        <dbReference type="EC" id="2.7.8.7"/>
    </reaction>
</comment>
<dbReference type="EC" id="2.7.8.7" evidence="8"/>
<comment type="similarity">
    <text evidence="8">Belongs to the P-Pant transferase superfamily. AcpS family.</text>
</comment>
<dbReference type="AlphaFoldDB" id="A0A0D8FYR7"/>
<reference evidence="10 11" key="1">
    <citation type="submission" date="2015-01" db="EMBL/GenBank/DDBJ databases">
        <title>Draft genome of the acidophilic iron oxidizer Ferrimicrobium acidiphilum strain T23.</title>
        <authorList>
            <person name="Poehlein A."/>
            <person name="Eisen S."/>
            <person name="Schloemann M."/>
            <person name="Johnson B.D."/>
            <person name="Daniel R."/>
            <person name="Muehling M."/>
        </authorList>
    </citation>
    <scope>NUCLEOTIDE SEQUENCE [LARGE SCALE GENOMIC DNA]</scope>
    <source>
        <strain evidence="10 11">T23</strain>
    </source>
</reference>
<keyword evidence="6 8" id="KW-0443">Lipid metabolism</keyword>
<evidence type="ECO:0000256" key="8">
    <source>
        <dbReference type="HAMAP-Rule" id="MF_00101"/>
    </source>
</evidence>
<dbReference type="GO" id="GO:0006633">
    <property type="term" value="P:fatty acid biosynthetic process"/>
    <property type="evidence" value="ECO:0007669"/>
    <property type="project" value="UniProtKB-UniRule"/>
</dbReference>
<sequence length="122" mass="13217">MNIRTGIDAVDLPRFRLALQRTPQMSRRLFTDDEVQSVAGRPESLAARFCVKEATMKLLGVGLGAVRFQEIETLRLASGAPVLRLSGTAARLARDCGCVEFALSLTHTKLLAIAHVVALIEG</sequence>
<protein>
    <recommendedName>
        <fullName evidence="8">Holo-[acyl-carrier-protein] synthase</fullName>
        <shortName evidence="8">Holo-ACP synthase</shortName>
        <ecNumber evidence="8">2.7.8.7</ecNumber>
    </recommendedName>
    <alternativeName>
        <fullName evidence="8">4'-phosphopantetheinyl transferase AcpS</fullName>
    </alternativeName>
</protein>
<dbReference type="Gene3D" id="3.90.470.20">
    <property type="entry name" value="4'-phosphopantetheinyl transferase domain"/>
    <property type="match status" value="1"/>
</dbReference>
<feature type="domain" description="4'-phosphopantetheinyl transferase" evidence="9">
    <location>
        <begin position="6"/>
        <end position="91"/>
    </location>
</feature>
<evidence type="ECO:0000256" key="1">
    <source>
        <dbReference type="ARBA" id="ARBA00022516"/>
    </source>
</evidence>
<evidence type="ECO:0000256" key="2">
    <source>
        <dbReference type="ARBA" id="ARBA00022679"/>
    </source>
</evidence>
<dbReference type="HAMAP" id="MF_00101">
    <property type="entry name" value="AcpS"/>
    <property type="match status" value="1"/>
</dbReference>
<keyword evidence="7 8" id="KW-0275">Fatty acid biosynthesis</keyword>
<comment type="function">
    <text evidence="8">Transfers the 4'-phosphopantetheine moiety from coenzyme A to a Ser of acyl-carrier-protein.</text>
</comment>
<evidence type="ECO:0000259" key="9">
    <source>
        <dbReference type="Pfam" id="PF01648"/>
    </source>
</evidence>
<dbReference type="InterPro" id="IPR037143">
    <property type="entry name" value="4-PPantetheinyl_Trfase_dom_sf"/>
</dbReference>
<evidence type="ECO:0000313" key="10">
    <source>
        <dbReference type="EMBL" id="KJE77742.1"/>
    </source>
</evidence>
<dbReference type="EMBL" id="JXUW01000003">
    <property type="protein sequence ID" value="KJE77742.1"/>
    <property type="molecule type" value="Genomic_DNA"/>
</dbReference>
<comment type="cofactor">
    <cofactor evidence="8">
        <name>Mg(2+)</name>
        <dbReference type="ChEBI" id="CHEBI:18420"/>
    </cofactor>
</comment>
<dbReference type="GO" id="GO:0000287">
    <property type="term" value="F:magnesium ion binding"/>
    <property type="evidence" value="ECO:0007669"/>
    <property type="project" value="UniProtKB-UniRule"/>
</dbReference>
<proteinExistence type="inferred from homology"/>
<keyword evidence="8" id="KW-0963">Cytoplasm</keyword>
<dbReference type="Pfam" id="PF01648">
    <property type="entry name" value="ACPS"/>
    <property type="match status" value="1"/>
</dbReference>
<feature type="binding site" evidence="8">
    <location>
        <position position="53"/>
    </location>
    <ligand>
        <name>Mg(2+)</name>
        <dbReference type="ChEBI" id="CHEBI:18420"/>
    </ligand>
</feature>
<accession>A0A0D8FYR7</accession>